<feature type="region of interest" description="Disordered" evidence="1">
    <location>
        <begin position="1"/>
        <end position="40"/>
    </location>
</feature>
<comment type="caution">
    <text evidence="2">The sequence shown here is derived from an EMBL/GenBank/DDBJ whole genome shotgun (WGS) entry which is preliminary data.</text>
</comment>
<sequence length="188" mass="20813">MLRDSTTITSSGSFLSRRSPSTKISRKGTSRENRTAYVRRSTSEPKILNRHFEGSNCESGARFSIELEESKEPRCYLRSSIFIADGKGPLKERSLVALAKPLAYFPLVASSGRTSYASRARDKVRDTGTGIEPVRVGRAGETESTVSHIRDALLLRSEPFERPVGFFNPLSTTTSTAHATSQRRRANN</sequence>
<feature type="compositionally biased region" description="Low complexity" evidence="1">
    <location>
        <begin position="10"/>
        <end position="21"/>
    </location>
</feature>
<reference evidence="2 3" key="1">
    <citation type="journal article" date="2024" name="Ann. Entomol. Soc. Am.">
        <title>Genomic analyses of the southern and eastern yellowjacket wasps (Hymenoptera: Vespidae) reveal evolutionary signatures of social life.</title>
        <authorList>
            <person name="Catto M.A."/>
            <person name="Caine P.B."/>
            <person name="Orr S.E."/>
            <person name="Hunt B.G."/>
            <person name="Goodisman M.A.D."/>
        </authorList>
    </citation>
    <scope>NUCLEOTIDE SEQUENCE [LARGE SCALE GENOMIC DNA]</scope>
    <source>
        <strain evidence="2">233</strain>
        <tissue evidence="2">Head and thorax</tissue>
    </source>
</reference>
<feature type="region of interest" description="Disordered" evidence="1">
    <location>
        <begin position="166"/>
        <end position="188"/>
    </location>
</feature>
<keyword evidence="3" id="KW-1185">Reference proteome</keyword>
<accession>A0ABD2C7P2</accession>
<proteinExistence type="predicted"/>
<gene>
    <name evidence="2" type="ORF">V1478_001207</name>
</gene>
<dbReference type="EMBL" id="JAUDFV010000020">
    <property type="protein sequence ID" value="KAL2741066.1"/>
    <property type="molecule type" value="Genomic_DNA"/>
</dbReference>
<evidence type="ECO:0000256" key="1">
    <source>
        <dbReference type="SAM" id="MobiDB-lite"/>
    </source>
</evidence>
<dbReference type="Proteomes" id="UP001607302">
    <property type="component" value="Unassembled WGS sequence"/>
</dbReference>
<protein>
    <submittedName>
        <fullName evidence="2">Uncharacterized protein</fullName>
    </submittedName>
</protein>
<dbReference type="AlphaFoldDB" id="A0ABD2C7P2"/>
<name>A0ABD2C7P2_VESSQ</name>
<evidence type="ECO:0000313" key="3">
    <source>
        <dbReference type="Proteomes" id="UP001607302"/>
    </source>
</evidence>
<organism evidence="2 3">
    <name type="scientific">Vespula squamosa</name>
    <name type="common">Southern yellow jacket</name>
    <name type="synonym">Wasp</name>
    <dbReference type="NCBI Taxonomy" id="30214"/>
    <lineage>
        <taxon>Eukaryota</taxon>
        <taxon>Metazoa</taxon>
        <taxon>Ecdysozoa</taxon>
        <taxon>Arthropoda</taxon>
        <taxon>Hexapoda</taxon>
        <taxon>Insecta</taxon>
        <taxon>Pterygota</taxon>
        <taxon>Neoptera</taxon>
        <taxon>Endopterygota</taxon>
        <taxon>Hymenoptera</taxon>
        <taxon>Apocrita</taxon>
        <taxon>Aculeata</taxon>
        <taxon>Vespoidea</taxon>
        <taxon>Vespidae</taxon>
        <taxon>Vespinae</taxon>
        <taxon>Vespula</taxon>
    </lineage>
</organism>
<evidence type="ECO:0000313" key="2">
    <source>
        <dbReference type="EMBL" id="KAL2741066.1"/>
    </source>
</evidence>
<feature type="compositionally biased region" description="Low complexity" evidence="1">
    <location>
        <begin position="171"/>
        <end position="180"/>
    </location>
</feature>